<feature type="transmembrane region" description="Helical" evidence="1">
    <location>
        <begin position="29"/>
        <end position="48"/>
    </location>
</feature>
<keyword evidence="1" id="KW-0472">Membrane</keyword>
<reference evidence="2 3" key="1">
    <citation type="submission" date="2012-10" db="EMBL/GenBank/DDBJ databases">
        <title>Genome sequencing of Tanticharoenia sakaeratensis NBRC 103193.</title>
        <authorList>
            <person name="Azuma Y."/>
            <person name="Hadano H."/>
            <person name="Hirakawa H."/>
            <person name="Matsushita K."/>
        </authorList>
    </citation>
    <scope>NUCLEOTIDE SEQUENCE [LARGE SCALE GENOMIC DNA]</scope>
    <source>
        <strain evidence="2 3">NBRC 103193</strain>
    </source>
</reference>
<name>A0A0D6MMW9_9PROT</name>
<feature type="transmembrane region" description="Helical" evidence="1">
    <location>
        <begin position="60"/>
        <end position="79"/>
    </location>
</feature>
<proteinExistence type="predicted"/>
<dbReference type="AlphaFoldDB" id="A0A0D6MMW9"/>
<keyword evidence="1" id="KW-1133">Transmembrane helix</keyword>
<accession>A0A0D6MMW9</accession>
<evidence type="ECO:0000313" key="2">
    <source>
        <dbReference type="EMBL" id="GAN54643.1"/>
    </source>
</evidence>
<organism evidence="2 3">
    <name type="scientific">Tanticharoenia sakaeratensis NBRC 103193</name>
    <dbReference type="NCBI Taxonomy" id="1231623"/>
    <lineage>
        <taxon>Bacteria</taxon>
        <taxon>Pseudomonadati</taxon>
        <taxon>Pseudomonadota</taxon>
        <taxon>Alphaproteobacteria</taxon>
        <taxon>Acetobacterales</taxon>
        <taxon>Acetobacteraceae</taxon>
        <taxon>Tanticharoenia</taxon>
    </lineage>
</organism>
<sequence>MTTGDNIHKLNVSSDGDGKAGDRRMVFKMIGMTAGFFLFLLFLGMACYTTTMDVNNNVHVNWWLMGIAFFWAGVFMYHAGIS</sequence>
<dbReference type="EMBL" id="BALE01000028">
    <property type="protein sequence ID" value="GAN54643.1"/>
    <property type="molecule type" value="Genomic_DNA"/>
</dbReference>
<gene>
    <name evidence="2" type="ORF">Tasa_028_010</name>
</gene>
<keyword evidence="1" id="KW-0812">Transmembrane</keyword>
<keyword evidence="3" id="KW-1185">Reference proteome</keyword>
<comment type="caution">
    <text evidence="2">The sequence shown here is derived from an EMBL/GenBank/DDBJ whole genome shotgun (WGS) entry which is preliminary data.</text>
</comment>
<dbReference type="Proteomes" id="UP000032679">
    <property type="component" value="Unassembled WGS sequence"/>
</dbReference>
<evidence type="ECO:0000313" key="3">
    <source>
        <dbReference type="Proteomes" id="UP000032679"/>
    </source>
</evidence>
<dbReference type="OrthoDB" id="7275499at2"/>
<evidence type="ECO:0000256" key="1">
    <source>
        <dbReference type="SAM" id="Phobius"/>
    </source>
</evidence>
<protein>
    <submittedName>
        <fullName evidence="2">Uncharacterized protein</fullName>
    </submittedName>
</protein>
<dbReference type="RefSeq" id="WP_048849190.1">
    <property type="nucleotide sequence ID" value="NZ_BALE01000028.1"/>
</dbReference>